<comment type="caution">
    <text evidence="2">The sequence shown here is derived from an EMBL/GenBank/DDBJ whole genome shotgun (WGS) entry which is preliminary data.</text>
</comment>
<evidence type="ECO:0000256" key="1">
    <source>
        <dbReference type="SAM" id="Coils"/>
    </source>
</evidence>
<dbReference type="OrthoDB" id="488156at2"/>
<name>A0A2T1GKH6_9CYAN</name>
<dbReference type="AlphaFoldDB" id="A0A2T1GKH6"/>
<gene>
    <name evidence="2" type="ORF">C7B77_05560</name>
</gene>
<dbReference type="Proteomes" id="UP000238937">
    <property type="component" value="Unassembled WGS sequence"/>
</dbReference>
<evidence type="ECO:0000313" key="2">
    <source>
        <dbReference type="EMBL" id="PSB58229.1"/>
    </source>
</evidence>
<dbReference type="RefSeq" id="WP_106301211.1">
    <property type="nucleotide sequence ID" value="NZ_PVWO01000043.1"/>
</dbReference>
<feature type="coiled-coil region" evidence="1">
    <location>
        <begin position="21"/>
        <end position="51"/>
    </location>
</feature>
<dbReference type="EMBL" id="PVWO01000043">
    <property type="protein sequence ID" value="PSB58229.1"/>
    <property type="molecule type" value="Genomic_DNA"/>
</dbReference>
<organism evidence="2 3">
    <name type="scientific">Chamaesiphon polymorphus CCALA 037</name>
    <dbReference type="NCBI Taxonomy" id="2107692"/>
    <lineage>
        <taxon>Bacteria</taxon>
        <taxon>Bacillati</taxon>
        <taxon>Cyanobacteriota</taxon>
        <taxon>Cyanophyceae</taxon>
        <taxon>Gomontiellales</taxon>
        <taxon>Chamaesiphonaceae</taxon>
        <taxon>Chamaesiphon</taxon>
    </lineage>
</organism>
<proteinExistence type="predicted"/>
<protein>
    <submittedName>
        <fullName evidence="2">Uncharacterized protein</fullName>
    </submittedName>
</protein>
<keyword evidence="1" id="KW-0175">Coiled coil</keyword>
<accession>A0A2T1GKH6</accession>
<sequence length="88" mass="10221">MTDQELQQLVASNARTIQAMLEQQETTRLRHEEQMNEIRQAMLRLARVEEGLVNMMVSIDEDRPTVLRKLTSIENKVDRILEKENGVG</sequence>
<keyword evidence="3" id="KW-1185">Reference proteome</keyword>
<evidence type="ECO:0000313" key="3">
    <source>
        <dbReference type="Proteomes" id="UP000238937"/>
    </source>
</evidence>
<reference evidence="2 3" key="1">
    <citation type="submission" date="2018-03" db="EMBL/GenBank/DDBJ databases">
        <title>The ancient ancestry and fast evolution of plastids.</title>
        <authorList>
            <person name="Moore K.R."/>
            <person name="Magnabosco C."/>
            <person name="Momper L."/>
            <person name="Gold D.A."/>
            <person name="Bosak T."/>
            <person name="Fournier G.P."/>
        </authorList>
    </citation>
    <scope>NUCLEOTIDE SEQUENCE [LARGE SCALE GENOMIC DNA]</scope>
    <source>
        <strain evidence="2 3">CCALA 037</strain>
    </source>
</reference>